<dbReference type="InterPro" id="IPR029039">
    <property type="entry name" value="Flavoprotein-like_sf"/>
</dbReference>
<dbReference type="InterPro" id="IPR005025">
    <property type="entry name" value="FMN_Rdtase-like_dom"/>
</dbReference>
<protein>
    <submittedName>
        <fullName evidence="2">Chromate reductase</fullName>
    </submittedName>
</protein>
<evidence type="ECO:0000259" key="1">
    <source>
        <dbReference type="Pfam" id="PF03358"/>
    </source>
</evidence>
<evidence type="ECO:0000313" key="3">
    <source>
        <dbReference type="Proteomes" id="UP000588112"/>
    </source>
</evidence>
<dbReference type="Proteomes" id="UP000588112">
    <property type="component" value="Unassembled WGS sequence"/>
</dbReference>
<gene>
    <name evidence="2" type="ORF">BJ981_000192</name>
</gene>
<name>A0A7W8YZQ3_9ACTN</name>
<dbReference type="Pfam" id="PF03358">
    <property type="entry name" value="FMN_red"/>
    <property type="match status" value="1"/>
</dbReference>
<dbReference type="EMBL" id="JACHBR010000001">
    <property type="protein sequence ID" value="MBB5624493.1"/>
    <property type="molecule type" value="Genomic_DNA"/>
</dbReference>
<dbReference type="Gene3D" id="3.40.50.360">
    <property type="match status" value="1"/>
</dbReference>
<comment type="caution">
    <text evidence="2">The sequence shown here is derived from an EMBL/GenBank/DDBJ whole genome shotgun (WGS) entry which is preliminary data.</text>
</comment>
<dbReference type="AlphaFoldDB" id="A0A7W8YZQ3"/>
<dbReference type="RefSeq" id="WP_184607861.1">
    <property type="nucleotide sequence ID" value="NZ_BOOS01000013.1"/>
</dbReference>
<sequence>MTRNDARDAGGTMKIVGIAGSLLSRAYVRGLLEAAGAELPGPADLWIWEGLERVPPVAEGEIPPPVRDLCQALTAADGAIIAAPAHSVLPRQLEDALEWTSSAHGAWPLLGKPVVVVTCGARPYESMWTQTVLHRALGAAGASVHSAELVVPAGAPVFDAGGRIVHPASRESLRAALGRLRVSPLTVSSPQLN</sequence>
<reference evidence="2 3" key="1">
    <citation type="submission" date="2020-08" db="EMBL/GenBank/DDBJ databases">
        <title>Sequencing the genomes of 1000 actinobacteria strains.</title>
        <authorList>
            <person name="Klenk H.-P."/>
        </authorList>
    </citation>
    <scope>NUCLEOTIDE SEQUENCE [LARGE SCALE GENOMIC DNA]</scope>
    <source>
        <strain evidence="2 3">DSM 45790</strain>
    </source>
</reference>
<keyword evidence="3" id="KW-1185">Reference proteome</keyword>
<evidence type="ECO:0000313" key="2">
    <source>
        <dbReference type="EMBL" id="MBB5624493.1"/>
    </source>
</evidence>
<accession>A0A7W8YZQ3</accession>
<dbReference type="GO" id="GO:0016491">
    <property type="term" value="F:oxidoreductase activity"/>
    <property type="evidence" value="ECO:0007669"/>
    <property type="project" value="InterPro"/>
</dbReference>
<organism evidence="2 3">
    <name type="scientific">Sphaerisporangium krabiense</name>
    <dbReference type="NCBI Taxonomy" id="763782"/>
    <lineage>
        <taxon>Bacteria</taxon>
        <taxon>Bacillati</taxon>
        <taxon>Actinomycetota</taxon>
        <taxon>Actinomycetes</taxon>
        <taxon>Streptosporangiales</taxon>
        <taxon>Streptosporangiaceae</taxon>
        <taxon>Sphaerisporangium</taxon>
    </lineage>
</organism>
<dbReference type="SUPFAM" id="SSF52218">
    <property type="entry name" value="Flavoproteins"/>
    <property type="match status" value="1"/>
</dbReference>
<feature type="domain" description="NADPH-dependent FMN reductase-like" evidence="1">
    <location>
        <begin position="13"/>
        <end position="152"/>
    </location>
</feature>
<proteinExistence type="predicted"/>